<sequence>MADVFVRRCCRGPFGVARSIFLGSKDGPWFVGVEKLRVVPEGPVAVEGLQGAFAWYRFEVLKMSVLAFEPIFVGGGMHGFPMLDLELVAECEEIGGGFGKFVFEPGVAVAVKHWSASIALVDDAP</sequence>
<evidence type="ECO:0000313" key="2">
    <source>
        <dbReference type="Proteomes" id="UP000225277"/>
    </source>
</evidence>
<dbReference type="RefSeq" id="XP_023625866.1">
    <property type="nucleotide sequence ID" value="XM_023770098.1"/>
</dbReference>
<name>A0A2D3V617_9PEZI</name>
<evidence type="ECO:0000313" key="1">
    <source>
        <dbReference type="EMBL" id="CZT18976.1"/>
    </source>
</evidence>
<protein>
    <submittedName>
        <fullName evidence="1">Uncharacterized protein</fullName>
    </submittedName>
</protein>
<gene>
    <name evidence="1" type="ORF">RCC_04821</name>
</gene>
<dbReference type="EMBL" id="FJUY01000006">
    <property type="protein sequence ID" value="CZT18976.1"/>
    <property type="molecule type" value="Genomic_DNA"/>
</dbReference>
<dbReference type="AlphaFoldDB" id="A0A2D3V617"/>
<keyword evidence="2" id="KW-1185">Reference proteome</keyword>
<accession>A0A2D3V617</accession>
<organism evidence="1 2">
    <name type="scientific">Ramularia collo-cygni</name>
    <dbReference type="NCBI Taxonomy" id="112498"/>
    <lineage>
        <taxon>Eukaryota</taxon>
        <taxon>Fungi</taxon>
        <taxon>Dikarya</taxon>
        <taxon>Ascomycota</taxon>
        <taxon>Pezizomycotina</taxon>
        <taxon>Dothideomycetes</taxon>
        <taxon>Dothideomycetidae</taxon>
        <taxon>Mycosphaerellales</taxon>
        <taxon>Mycosphaerellaceae</taxon>
        <taxon>Ramularia</taxon>
    </lineage>
</organism>
<proteinExistence type="predicted"/>
<dbReference type="GeneID" id="35599990"/>
<dbReference type="Proteomes" id="UP000225277">
    <property type="component" value="Unassembled WGS sequence"/>
</dbReference>
<reference evidence="1 2" key="1">
    <citation type="submission" date="2016-03" db="EMBL/GenBank/DDBJ databases">
        <authorList>
            <person name="Ploux O."/>
        </authorList>
    </citation>
    <scope>NUCLEOTIDE SEQUENCE [LARGE SCALE GENOMIC DNA]</scope>
    <source>
        <strain evidence="1 2">URUG2</strain>
    </source>
</reference>